<feature type="domain" description="GAT" evidence="2">
    <location>
        <begin position="593"/>
        <end position="662"/>
    </location>
</feature>
<feature type="compositionally biased region" description="Low complexity" evidence="1">
    <location>
        <begin position="70"/>
        <end position="87"/>
    </location>
</feature>
<dbReference type="GO" id="GO:0031267">
    <property type="term" value="F:small GTPase binding"/>
    <property type="evidence" value="ECO:0007669"/>
    <property type="project" value="TreeGrafter"/>
</dbReference>
<dbReference type="Gene3D" id="3.80.10.10">
    <property type="entry name" value="Ribonuclease Inhibitor"/>
    <property type="match status" value="3"/>
</dbReference>
<feature type="compositionally biased region" description="Basic and acidic residues" evidence="1">
    <location>
        <begin position="699"/>
        <end position="722"/>
    </location>
</feature>
<accession>A0A1X2GPN3</accession>
<organism evidence="3 4">
    <name type="scientific">Hesseltinella vesiculosa</name>
    <dbReference type="NCBI Taxonomy" id="101127"/>
    <lineage>
        <taxon>Eukaryota</taxon>
        <taxon>Fungi</taxon>
        <taxon>Fungi incertae sedis</taxon>
        <taxon>Mucoromycota</taxon>
        <taxon>Mucoromycotina</taxon>
        <taxon>Mucoromycetes</taxon>
        <taxon>Mucorales</taxon>
        <taxon>Cunninghamellaceae</taxon>
        <taxon>Hesseltinella</taxon>
    </lineage>
</organism>
<dbReference type="GO" id="GO:0005829">
    <property type="term" value="C:cytosol"/>
    <property type="evidence" value="ECO:0007669"/>
    <property type="project" value="TreeGrafter"/>
</dbReference>
<dbReference type="InterPro" id="IPR038425">
    <property type="entry name" value="GAT_sf"/>
</dbReference>
<dbReference type="GO" id="GO:0035091">
    <property type="term" value="F:phosphatidylinositol binding"/>
    <property type="evidence" value="ECO:0007669"/>
    <property type="project" value="InterPro"/>
</dbReference>
<dbReference type="GO" id="GO:0005096">
    <property type="term" value="F:GTPase activator activity"/>
    <property type="evidence" value="ECO:0007669"/>
    <property type="project" value="InterPro"/>
</dbReference>
<evidence type="ECO:0000313" key="4">
    <source>
        <dbReference type="Proteomes" id="UP000242146"/>
    </source>
</evidence>
<dbReference type="OrthoDB" id="120976at2759"/>
<feature type="region of interest" description="Disordered" evidence="1">
    <location>
        <begin position="70"/>
        <end position="92"/>
    </location>
</feature>
<comment type="caution">
    <text evidence="3">The sequence shown here is derived from an EMBL/GenBank/DDBJ whole genome shotgun (WGS) entry which is preliminary data.</text>
</comment>
<dbReference type="EMBL" id="MCGT01000007">
    <property type="protein sequence ID" value="ORX58306.1"/>
    <property type="molecule type" value="Genomic_DNA"/>
</dbReference>
<sequence length="731" mass="81385">MSSVLHGPPPYDYHPECQPTKGILKRQVTTTPDNWLSRLATSTPLNNPPAHTQQPQRPLALFRKFVSSNSSLSPSPATPAASIPTSPDELSPHHLKRVRFPLNKLTTEYFPHQTDCDLPDYSPSQPLTPGNILVYYEQACKNKEIPMLPPLVAFVKHPQHGLTFIDLSNQHLTRRHVEPFADMLCLDFGLERLSLMNCHLDEDCVRILLHSLLVVNRLKHLDLSFNKKMQNNGFKYISVFVKNAAHLQSLNLSGLTPDKKAIQHLAQALTEHTSRSLSHLLLDQCSLRLPHLEILGTAIRKSSISYLSLRQNQINQQAALHVGVMLRDYDGHQLSGLQTLILDSNDIRLGVQYIAQALRRNRCLRTLSLCDCKLDPSSTVHIAQALTYNASLQNLHLANNPVANNDNLEGINAFKQALYSNQGLKHLDLKQCSLGTPAAIALAESLPENKTLAKLDLSFNTDIDMAGLLALMSALRLNNSLSYLGVGIQNADDERVKMQADILALCVRESDIDANDDRTTPTTTTLSSTDTANAWVTTTQATARLTLQERLNAVTRVDSHRSSSTSTRLNATDSTTTPAFNGSQHEDYTEETTQVELLESMMNATQGDSVQSHDAIVQVYEECRRLLERLNQDIPTLVESESIGPALELNDRLITLLAQYDDRFIIKVAERTSDGQVMPSIQDEEASPFEIGDDDDGEHDIHQLRKEKECEEGQAFKRAKEIDEPEPSASP</sequence>
<evidence type="ECO:0000259" key="2">
    <source>
        <dbReference type="Pfam" id="PF03127"/>
    </source>
</evidence>
<dbReference type="AlphaFoldDB" id="A0A1X2GPN3"/>
<dbReference type="Proteomes" id="UP000242146">
    <property type="component" value="Unassembled WGS sequence"/>
</dbReference>
<dbReference type="SUPFAM" id="SSF89009">
    <property type="entry name" value="GAT-like domain"/>
    <property type="match status" value="1"/>
</dbReference>
<protein>
    <submittedName>
        <fullName evidence="3">RNI-like protein</fullName>
    </submittedName>
</protein>
<dbReference type="PANTHER" id="PTHR24113:SF15">
    <property type="entry name" value="NACHT DOMAIN-CONTAINING PROTEIN"/>
    <property type="match status" value="1"/>
</dbReference>
<dbReference type="SMART" id="SM00368">
    <property type="entry name" value="LRR_RI"/>
    <property type="match status" value="8"/>
</dbReference>
<feature type="region of interest" description="Disordered" evidence="1">
    <location>
        <begin position="556"/>
        <end position="588"/>
    </location>
</feature>
<dbReference type="InterPro" id="IPR032675">
    <property type="entry name" value="LRR_dom_sf"/>
</dbReference>
<dbReference type="SUPFAM" id="SSF52047">
    <property type="entry name" value="RNI-like"/>
    <property type="match status" value="1"/>
</dbReference>
<evidence type="ECO:0000313" key="3">
    <source>
        <dbReference type="EMBL" id="ORX58306.1"/>
    </source>
</evidence>
<dbReference type="Gene3D" id="1.20.58.160">
    <property type="match status" value="1"/>
</dbReference>
<feature type="compositionally biased region" description="Polar residues" evidence="1">
    <location>
        <begin position="562"/>
        <end position="583"/>
    </location>
</feature>
<keyword evidence="4" id="KW-1185">Reference proteome</keyword>
<reference evidence="3 4" key="1">
    <citation type="submission" date="2016-07" db="EMBL/GenBank/DDBJ databases">
        <title>Pervasive Adenine N6-methylation of Active Genes in Fungi.</title>
        <authorList>
            <consortium name="DOE Joint Genome Institute"/>
            <person name="Mondo S.J."/>
            <person name="Dannebaum R.O."/>
            <person name="Kuo R.C."/>
            <person name="Labutti K."/>
            <person name="Haridas S."/>
            <person name="Kuo A."/>
            <person name="Salamov A."/>
            <person name="Ahrendt S.R."/>
            <person name="Lipzen A."/>
            <person name="Sullivan W."/>
            <person name="Andreopoulos W.B."/>
            <person name="Clum A."/>
            <person name="Lindquist E."/>
            <person name="Daum C."/>
            <person name="Ramamoorthy G.K."/>
            <person name="Gryganskyi A."/>
            <person name="Culley D."/>
            <person name="Magnuson J.K."/>
            <person name="James T.Y."/>
            <person name="O'Malley M.A."/>
            <person name="Stajich J.E."/>
            <person name="Spatafora J.W."/>
            <person name="Visel A."/>
            <person name="Grigoriev I.V."/>
        </authorList>
    </citation>
    <scope>NUCLEOTIDE SEQUENCE [LARGE SCALE GENOMIC DNA]</scope>
    <source>
        <strain evidence="3 4">NRRL 3301</strain>
    </source>
</reference>
<proteinExistence type="predicted"/>
<dbReference type="InterPro" id="IPR004152">
    <property type="entry name" value="GAT_dom"/>
</dbReference>
<dbReference type="GO" id="GO:0043130">
    <property type="term" value="F:ubiquitin binding"/>
    <property type="evidence" value="ECO:0007669"/>
    <property type="project" value="InterPro"/>
</dbReference>
<dbReference type="InterPro" id="IPR027038">
    <property type="entry name" value="RanGap"/>
</dbReference>
<dbReference type="Pfam" id="PF03127">
    <property type="entry name" value="GAT"/>
    <property type="match status" value="1"/>
</dbReference>
<feature type="compositionally biased region" description="Acidic residues" evidence="1">
    <location>
        <begin position="682"/>
        <end position="698"/>
    </location>
</feature>
<name>A0A1X2GPN3_9FUNG</name>
<dbReference type="PANTHER" id="PTHR24113">
    <property type="entry name" value="RAN GTPASE-ACTIVATING PROTEIN 1"/>
    <property type="match status" value="1"/>
</dbReference>
<feature type="region of interest" description="Disordered" evidence="1">
    <location>
        <begin position="682"/>
        <end position="731"/>
    </location>
</feature>
<dbReference type="GO" id="GO:0048471">
    <property type="term" value="C:perinuclear region of cytoplasm"/>
    <property type="evidence" value="ECO:0007669"/>
    <property type="project" value="TreeGrafter"/>
</dbReference>
<dbReference type="GO" id="GO:0006913">
    <property type="term" value="P:nucleocytoplasmic transport"/>
    <property type="evidence" value="ECO:0007669"/>
    <property type="project" value="TreeGrafter"/>
</dbReference>
<evidence type="ECO:0000256" key="1">
    <source>
        <dbReference type="SAM" id="MobiDB-lite"/>
    </source>
</evidence>
<dbReference type="GO" id="GO:0005634">
    <property type="term" value="C:nucleus"/>
    <property type="evidence" value="ECO:0007669"/>
    <property type="project" value="TreeGrafter"/>
</dbReference>
<gene>
    <name evidence="3" type="ORF">DM01DRAFT_1333958</name>
</gene>